<evidence type="ECO:0000313" key="4">
    <source>
        <dbReference type="EMBL" id="RFU35120.1"/>
    </source>
</evidence>
<gene>
    <name evidence="4" type="ORF">B7463_g1179</name>
</gene>
<comment type="caution">
    <text evidence="4">The sequence shown here is derived from an EMBL/GenBank/DDBJ whole genome shotgun (WGS) entry which is preliminary data.</text>
</comment>
<dbReference type="PROSITE" id="PS00061">
    <property type="entry name" value="ADH_SHORT"/>
    <property type="match status" value="1"/>
</dbReference>
<dbReference type="AlphaFoldDB" id="A0A3E2HP20"/>
<dbReference type="Proteomes" id="UP000258309">
    <property type="component" value="Unassembled WGS sequence"/>
</dbReference>
<name>A0A3E2HP20_SCYLI</name>
<dbReference type="FunFam" id="3.40.50.720:FF:000090">
    <property type="entry name" value="NADP-dependent mannitol dehydrogenase"/>
    <property type="match status" value="1"/>
</dbReference>
<dbReference type="OrthoDB" id="1888931at2759"/>
<dbReference type="OMA" id="MMMATLA"/>
<dbReference type="PANTHER" id="PTHR43008">
    <property type="entry name" value="BENZIL REDUCTASE"/>
    <property type="match status" value="1"/>
</dbReference>
<dbReference type="InterPro" id="IPR020904">
    <property type="entry name" value="Sc_DH/Rdtase_CS"/>
</dbReference>
<evidence type="ECO:0000313" key="5">
    <source>
        <dbReference type="Proteomes" id="UP000258309"/>
    </source>
</evidence>
<dbReference type="Gene3D" id="3.40.50.720">
    <property type="entry name" value="NAD(P)-binding Rossmann-like Domain"/>
    <property type="match status" value="1"/>
</dbReference>
<dbReference type="PANTHER" id="PTHR43008:SF13">
    <property type="entry name" value="L-XYLULOSE REDUCTASE-RELATED"/>
    <property type="match status" value="1"/>
</dbReference>
<sequence>MSDGALDSKSNFTIGNVRPARTTSSVFELFSLKGRTVVVTGAAAGIGLAAAEAYAEAGANVAITYNSNETAHKAAEELAKQFNVKSKAYQLNIDSNDDVVRVIDTIVHDFNGRLDVFVANSGIPWTQGAALGGEVSHYQKVVHTDLDGTYYCALAAGKYFRRQHLEGTDVNGNSLGPSYTGGSFIATASISGRIVNIPQLQTAYNAAKAGVAHMCRSLSIEWVKFARVNSVSPGYIATEISNFIPEETKVIWRSKIPMGREATPSELKGAYLYLGSDASSYTTGQDIVVDGGYTVY</sequence>
<dbReference type="GO" id="GO:0050664">
    <property type="term" value="F:oxidoreductase activity, acting on NAD(P)H, oxygen as acceptor"/>
    <property type="evidence" value="ECO:0007669"/>
    <property type="project" value="TreeGrafter"/>
</dbReference>
<accession>A0A3E2HP20</accession>
<evidence type="ECO:0000256" key="1">
    <source>
        <dbReference type="ARBA" id="ARBA00006484"/>
    </source>
</evidence>
<dbReference type="GO" id="GO:0019594">
    <property type="term" value="P:mannitol metabolic process"/>
    <property type="evidence" value="ECO:0007669"/>
    <property type="project" value="UniProtKB-ARBA"/>
</dbReference>
<dbReference type="InterPro" id="IPR036291">
    <property type="entry name" value="NAD(P)-bd_dom_sf"/>
</dbReference>
<dbReference type="STRING" id="5539.A0A3E2HP20"/>
<feature type="non-terminal residue" evidence="4">
    <location>
        <position position="1"/>
    </location>
</feature>
<dbReference type="PRINTS" id="PR00080">
    <property type="entry name" value="SDRFAMILY"/>
</dbReference>
<protein>
    <submittedName>
        <fullName evidence="4">Uncharacterized protein</fullName>
    </submittedName>
</protein>
<keyword evidence="3" id="KW-0560">Oxidoreductase</keyword>
<dbReference type="SUPFAM" id="SSF51735">
    <property type="entry name" value="NAD(P)-binding Rossmann-fold domains"/>
    <property type="match status" value="1"/>
</dbReference>
<reference evidence="4 5" key="1">
    <citation type="submission" date="2018-05" db="EMBL/GenBank/DDBJ databases">
        <title>Draft genome sequence of Scytalidium lignicola DSM 105466, a ubiquitous saprotrophic fungus.</title>
        <authorList>
            <person name="Buettner E."/>
            <person name="Gebauer A.M."/>
            <person name="Hofrichter M."/>
            <person name="Liers C."/>
            <person name="Kellner H."/>
        </authorList>
    </citation>
    <scope>NUCLEOTIDE SEQUENCE [LARGE SCALE GENOMIC DNA]</scope>
    <source>
        <strain evidence="4 5">DSM 105466</strain>
    </source>
</reference>
<comment type="similarity">
    <text evidence="1">Belongs to the short-chain dehydrogenases/reductases (SDR) family.</text>
</comment>
<organism evidence="4 5">
    <name type="scientific">Scytalidium lignicola</name>
    <name type="common">Hyphomycete</name>
    <dbReference type="NCBI Taxonomy" id="5539"/>
    <lineage>
        <taxon>Eukaryota</taxon>
        <taxon>Fungi</taxon>
        <taxon>Dikarya</taxon>
        <taxon>Ascomycota</taxon>
        <taxon>Pezizomycotina</taxon>
        <taxon>Leotiomycetes</taxon>
        <taxon>Leotiomycetes incertae sedis</taxon>
        <taxon>Scytalidium</taxon>
    </lineage>
</organism>
<dbReference type="EMBL" id="NCSJ02000012">
    <property type="protein sequence ID" value="RFU35120.1"/>
    <property type="molecule type" value="Genomic_DNA"/>
</dbReference>
<dbReference type="InterPro" id="IPR002347">
    <property type="entry name" value="SDR_fam"/>
</dbReference>
<keyword evidence="2" id="KW-0521">NADP</keyword>
<evidence type="ECO:0000256" key="2">
    <source>
        <dbReference type="ARBA" id="ARBA00022857"/>
    </source>
</evidence>
<keyword evidence="5" id="KW-1185">Reference proteome</keyword>
<proteinExistence type="inferred from homology"/>
<evidence type="ECO:0000256" key="3">
    <source>
        <dbReference type="ARBA" id="ARBA00023002"/>
    </source>
</evidence>
<dbReference type="Pfam" id="PF13561">
    <property type="entry name" value="adh_short_C2"/>
    <property type="match status" value="1"/>
</dbReference>
<feature type="non-terminal residue" evidence="4">
    <location>
        <position position="296"/>
    </location>
</feature>
<dbReference type="GO" id="GO:0050085">
    <property type="term" value="F:mannitol 2-dehydrogenase (NADP+) activity"/>
    <property type="evidence" value="ECO:0007669"/>
    <property type="project" value="UniProtKB-ARBA"/>
</dbReference>
<dbReference type="PRINTS" id="PR00081">
    <property type="entry name" value="GDHRDH"/>
</dbReference>